<dbReference type="WBParaSite" id="PSAMB.scaffold1502size30644.g13413.t1">
    <property type="protein sequence ID" value="PSAMB.scaffold1502size30644.g13413.t1"/>
    <property type="gene ID" value="PSAMB.scaffold1502size30644.g13413"/>
</dbReference>
<name>A0A914V3L0_9BILA</name>
<dbReference type="AlphaFoldDB" id="A0A914V3L0"/>
<keyword evidence="2" id="KW-0732">Signal</keyword>
<feature type="chain" id="PRO_5036880363" evidence="2">
    <location>
        <begin position="21"/>
        <end position="101"/>
    </location>
</feature>
<evidence type="ECO:0000313" key="4">
    <source>
        <dbReference type="WBParaSite" id="PSAMB.scaffold1502size30644.g13413.t1"/>
    </source>
</evidence>
<protein>
    <submittedName>
        <fullName evidence="4">Secreted protein</fullName>
    </submittedName>
</protein>
<proteinExistence type="predicted"/>
<evidence type="ECO:0000256" key="2">
    <source>
        <dbReference type="SAM" id="SignalP"/>
    </source>
</evidence>
<keyword evidence="3" id="KW-1185">Reference proteome</keyword>
<accession>A0A914V3L0</accession>
<reference evidence="4" key="1">
    <citation type="submission" date="2022-11" db="UniProtKB">
        <authorList>
            <consortium name="WormBaseParasite"/>
        </authorList>
    </citation>
    <scope>IDENTIFICATION</scope>
</reference>
<feature type="region of interest" description="Disordered" evidence="1">
    <location>
        <begin position="56"/>
        <end position="83"/>
    </location>
</feature>
<feature type="signal peptide" evidence="2">
    <location>
        <begin position="1"/>
        <end position="20"/>
    </location>
</feature>
<organism evidence="3 4">
    <name type="scientific">Plectus sambesii</name>
    <dbReference type="NCBI Taxonomy" id="2011161"/>
    <lineage>
        <taxon>Eukaryota</taxon>
        <taxon>Metazoa</taxon>
        <taxon>Ecdysozoa</taxon>
        <taxon>Nematoda</taxon>
        <taxon>Chromadorea</taxon>
        <taxon>Plectida</taxon>
        <taxon>Plectina</taxon>
        <taxon>Plectoidea</taxon>
        <taxon>Plectidae</taxon>
        <taxon>Plectus</taxon>
    </lineage>
</organism>
<dbReference type="Proteomes" id="UP000887566">
    <property type="component" value="Unplaced"/>
</dbReference>
<sequence length="101" mass="11093">MPISTSNVILLCTAISFAVGQDVQQWRTGEVESIYHVVVRPPGLIARNLTLGGRTRNNGTAGVKFPPPRSYANTSDTESDEDKRSIFVNRQRISKFCLALG</sequence>
<evidence type="ECO:0000256" key="1">
    <source>
        <dbReference type="SAM" id="MobiDB-lite"/>
    </source>
</evidence>
<evidence type="ECO:0000313" key="3">
    <source>
        <dbReference type="Proteomes" id="UP000887566"/>
    </source>
</evidence>